<dbReference type="AlphaFoldDB" id="A0A9Q9AKJ8"/>
<protein>
    <submittedName>
        <fullName evidence="2">Uncharacterized protein</fullName>
    </submittedName>
</protein>
<sequence length="155" mass="17592">MDNQPTTPHALAALREKSLACRKRRKRREAKRADRAYDETDDEIEPELRFSPLEERLKELEQAADATELISLSLSERPAKVDRADLRSLQREEEERGAKAGADVVDVVQPQPQRHATWQLREECIGVHPHRRGISRVGVEECLAALPGELVDQIA</sequence>
<reference evidence="2" key="1">
    <citation type="submission" date="2022-06" db="EMBL/GenBank/DDBJ databases">
        <title>Complete genome sequences of two strains of the flax pathogen Septoria linicola.</title>
        <authorList>
            <person name="Lapalu N."/>
            <person name="Simon A."/>
            <person name="Demenou B."/>
            <person name="Paumier D."/>
            <person name="Guillot M.-P."/>
            <person name="Gout L."/>
            <person name="Valade R."/>
        </authorList>
    </citation>
    <scope>NUCLEOTIDE SEQUENCE</scope>
    <source>
        <strain evidence="2">SE15195</strain>
    </source>
</reference>
<proteinExistence type="predicted"/>
<evidence type="ECO:0000313" key="3">
    <source>
        <dbReference type="Proteomes" id="UP001056384"/>
    </source>
</evidence>
<feature type="region of interest" description="Disordered" evidence="1">
    <location>
        <begin position="1"/>
        <end position="43"/>
    </location>
</feature>
<dbReference type="EMBL" id="CP099420">
    <property type="protein sequence ID" value="USW50735.1"/>
    <property type="molecule type" value="Genomic_DNA"/>
</dbReference>
<gene>
    <name evidence="2" type="ORF">Slin15195_G040540</name>
</gene>
<feature type="compositionally biased region" description="Basic residues" evidence="1">
    <location>
        <begin position="20"/>
        <end position="30"/>
    </location>
</feature>
<keyword evidence="3" id="KW-1185">Reference proteome</keyword>
<evidence type="ECO:0000256" key="1">
    <source>
        <dbReference type="SAM" id="MobiDB-lite"/>
    </source>
</evidence>
<dbReference type="Proteomes" id="UP001056384">
    <property type="component" value="Chromosome 3"/>
</dbReference>
<evidence type="ECO:0000313" key="2">
    <source>
        <dbReference type="EMBL" id="USW50735.1"/>
    </source>
</evidence>
<name>A0A9Q9AKJ8_9PEZI</name>
<accession>A0A9Q9AKJ8</accession>
<organism evidence="2 3">
    <name type="scientific">Septoria linicola</name>
    <dbReference type="NCBI Taxonomy" id="215465"/>
    <lineage>
        <taxon>Eukaryota</taxon>
        <taxon>Fungi</taxon>
        <taxon>Dikarya</taxon>
        <taxon>Ascomycota</taxon>
        <taxon>Pezizomycotina</taxon>
        <taxon>Dothideomycetes</taxon>
        <taxon>Dothideomycetidae</taxon>
        <taxon>Mycosphaerellales</taxon>
        <taxon>Mycosphaerellaceae</taxon>
        <taxon>Septoria</taxon>
    </lineage>
</organism>